<sequence length="196" mass="22281">MWRLEPPHKKRRLSRTVSLDLYNLHGGHDTQDENRHLTPTPEAETQMDPEALLPLAQIPSVITPDYDEYLQSLPLNIVFQTRIINSQLTTTMYPAALVGVSVRLYYPDHRNFNSLLHDGIIPMLGVVQRDAIRTLKIVLKKEGEIVFVSEFICFEEQWEVALAELRKKGVGRRGGEGGRNSADSVRLLVGLDCETY</sequence>
<dbReference type="EMBL" id="JBBBZM010000138">
    <property type="protein sequence ID" value="KAL0633083.1"/>
    <property type="molecule type" value="Genomic_DNA"/>
</dbReference>
<protein>
    <submittedName>
        <fullName evidence="2">Uncharacterized protein</fullName>
    </submittedName>
</protein>
<dbReference type="Proteomes" id="UP001447188">
    <property type="component" value="Unassembled WGS sequence"/>
</dbReference>
<name>A0ABR3GB95_9PEZI</name>
<keyword evidence="3" id="KW-1185">Reference proteome</keyword>
<reference evidence="2 3" key="1">
    <citation type="submission" date="2024-02" db="EMBL/GenBank/DDBJ databases">
        <title>Discinaceae phylogenomics.</title>
        <authorList>
            <person name="Dirks A.C."/>
            <person name="James T.Y."/>
        </authorList>
    </citation>
    <scope>NUCLEOTIDE SEQUENCE [LARGE SCALE GENOMIC DNA]</scope>
    <source>
        <strain evidence="2 3">ACD0624</strain>
    </source>
</reference>
<feature type="compositionally biased region" description="Basic and acidic residues" evidence="1">
    <location>
        <begin position="26"/>
        <end position="36"/>
    </location>
</feature>
<accession>A0ABR3GB95</accession>
<feature type="region of interest" description="Disordered" evidence="1">
    <location>
        <begin position="24"/>
        <end position="45"/>
    </location>
</feature>
<evidence type="ECO:0000313" key="2">
    <source>
        <dbReference type="EMBL" id="KAL0633083.1"/>
    </source>
</evidence>
<evidence type="ECO:0000313" key="3">
    <source>
        <dbReference type="Proteomes" id="UP001447188"/>
    </source>
</evidence>
<organism evidence="2 3">
    <name type="scientific">Discina gigas</name>
    <dbReference type="NCBI Taxonomy" id="1032678"/>
    <lineage>
        <taxon>Eukaryota</taxon>
        <taxon>Fungi</taxon>
        <taxon>Dikarya</taxon>
        <taxon>Ascomycota</taxon>
        <taxon>Pezizomycotina</taxon>
        <taxon>Pezizomycetes</taxon>
        <taxon>Pezizales</taxon>
        <taxon>Discinaceae</taxon>
        <taxon>Discina</taxon>
    </lineage>
</organism>
<evidence type="ECO:0000256" key="1">
    <source>
        <dbReference type="SAM" id="MobiDB-lite"/>
    </source>
</evidence>
<comment type="caution">
    <text evidence="2">The sequence shown here is derived from an EMBL/GenBank/DDBJ whole genome shotgun (WGS) entry which is preliminary data.</text>
</comment>
<gene>
    <name evidence="2" type="ORF">Q9L58_008039</name>
</gene>
<proteinExistence type="predicted"/>